<dbReference type="GO" id="GO:0009002">
    <property type="term" value="F:serine-type D-Ala-D-Ala carboxypeptidase activity"/>
    <property type="evidence" value="ECO:0007669"/>
    <property type="project" value="UniProtKB-UniRule"/>
</dbReference>
<comment type="function">
    <text evidence="14">Catalyzes cross-linking of the peptidoglycan cell wall.</text>
</comment>
<gene>
    <name evidence="14" type="primary">mrdA</name>
    <name evidence="17" type="ORF">SAMN05421760_101721</name>
</gene>
<keyword evidence="12 14" id="KW-0472">Membrane</keyword>
<feature type="binding site" evidence="14">
    <location>
        <position position="386"/>
    </location>
    <ligand>
        <name>Zn(2+)</name>
        <dbReference type="ChEBI" id="CHEBI:29105"/>
    </ligand>
</feature>
<dbReference type="PANTHER" id="PTHR30627:SF2">
    <property type="entry name" value="PEPTIDOGLYCAN D,D-TRANSPEPTIDASE MRDA"/>
    <property type="match status" value="1"/>
</dbReference>
<reference evidence="18" key="1">
    <citation type="submission" date="2017-01" db="EMBL/GenBank/DDBJ databases">
        <authorList>
            <person name="Varghese N."/>
            <person name="Submissions S."/>
        </authorList>
    </citation>
    <scope>NUCLEOTIDE SEQUENCE [LARGE SCALE GENOMIC DNA]</scope>
    <source>
        <strain evidence="18">DSM 22306</strain>
    </source>
</reference>
<keyword evidence="13 14" id="KW-0961">Cell wall biogenesis/degradation</keyword>
<sequence length="639" mass="71434">MSRFEQLKDHSQENRTFVFRVVLAFCIVLLLIGVLLGRLYYLQVVQYDRYAAMSDNNRIQLQPVAPTRGLIYDTHGVLLAENRPSYSVTILKEEVGKQLDSTLSELQKIIEISGKDIEQFKKRLKLRRRPYETVPVRFRLTEEEIAKLAVNYHRLPGVQVEADLIRHYPYGESLVHAMGYVGRINIKELQQADPKEYAGTNYIGKLGIEKFYEPMLHGSVGMQKVETNARGRVMRVLERTDPVPGQNLQLYIDLRLQQITEKLLQGEKASIVAIDPATGGILALVSTPGYDPNLFVTGISTANYSALRDSPDLPLFNRAVRGRYPPGSTIKPVNALAAIDSETVLPTHTVWDPGFYTLTRGGRRYHDWKRGGHGKVNMHLALEQSCDVWFYDVGYRMGVDPMSDYLGRFGFGQVTSLDLPEALAGILPSREWKRKTRNLPWYPGDSLNLSIGQGFFLTTPLQLATAATVLANRGKWVQPKLLKGVRDVDEDGFLRLAMPDIPNARPYPEDVKLKHPKYWETIIESMVAVVHGERGTARRIGKDAAYKIAGKSGTAQVIGIKQDERYDADKLDKRFHDHALFLAFAPADKPRIALAVIVENGGGGSSVAAPLARQVMDAYLLGIDPTADKVVASGTDAHE</sequence>
<dbReference type="GO" id="GO:0071972">
    <property type="term" value="F:peptidoglycan L,D-transpeptidase activity"/>
    <property type="evidence" value="ECO:0007669"/>
    <property type="project" value="TreeGrafter"/>
</dbReference>
<dbReference type="STRING" id="619304.SAMN05421760_101721"/>
<dbReference type="GO" id="GO:0006508">
    <property type="term" value="P:proteolysis"/>
    <property type="evidence" value="ECO:0007669"/>
    <property type="project" value="UniProtKB-KW"/>
</dbReference>
<keyword evidence="18" id="KW-1185">Reference proteome</keyword>
<evidence type="ECO:0000256" key="3">
    <source>
        <dbReference type="ARBA" id="ARBA00022475"/>
    </source>
</evidence>
<dbReference type="GO" id="GO:0071555">
    <property type="term" value="P:cell wall organization"/>
    <property type="evidence" value="ECO:0007669"/>
    <property type="project" value="UniProtKB-KW"/>
</dbReference>
<evidence type="ECO:0000259" key="16">
    <source>
        <dbReference type="Pfam" id="PF03717"/>
    </source>
</evidence>
<feature type="binding site" evidence="14">
    <location>
        <position position="367"/>
    </location>
    <ligand>
        <name>Zn(2+)</name>
        <dbReference type="ChEBI" id="CHEBI:29105"/>
    </ligand>
</feature>
<dbReference type="Proteomes" id="UP000185999">
    <property type="component" value="Unassembled WGS sequence"/>
</dbReference>
<feature type="binding site" evidence="14">
    <location>
        <position position="373"/>
    </location>
    <ligand>
        <name>Zn(2+)</name>
        <dbReference type="ChEBI" id="CHEBI:29105"/>
    </ligand>
</feature>
<comment type="subcellular location">
    <subcellularLocation>
        <location evidence="14">Cell inner membrane</location>
        <topology evidence="14">Single-pass membrane protein</topology>
    </subcellularLocation>
    <subcellularLocation>
        <location evidence="2">Cell membrane</location>
    </subcellularLocation>
    <subcellularLocation>
        <location evidence="1">Membrane</location>
        <topology evidence="1">Single-pass membrane protein</topology>
    </subcellularLocation>
</comment>
<evidence type="ECO:0000256" key="13">
    <source>
        <dbReference type="ARBA" id="ARBA00023316"/>
    </source>
</evidence>
<dbReference type="InterPro" id="IPR050515">
    <property type="entry name" value="Beta-lactam/transpept"/>
</dbReference>
<dbReference type="InterPro" id="IPR036138">
    <property type="entry name" value="PBP_dimer_sf"/>
</dbReference>
<keyword evidence="14" id="KW-0862">Zinc</keyword>
<dbReference type="GO" id="GO:0008658">
    <property type="term" value="F:penicillin binding"/>
    <property type="evidence" value="ECO:0007669"/>
    <property type="project" value="UniProtKB-UniRule"/>
</dbReference>
<feature type="binding site" evidence="14">
    <location>
        <position position="352"/>
    </location>
    <ligand>
        <name>Zn(2+)</name>
        <dbReference type="ChEBI" id="CHEBI:29105"/>
    </ligand>
</feature>
<keyword evidence="4 14" id="KW-0997">Cell inner membrane</keyword>
<keyword evidence="6 14" id="KW-0645">Protease</keyword>
<keyword evidence="9 14" id="KW-0133">Cell shape</keyword>
<evidence type="ECO:0000256" key="6">
    <source>
        <dbReference type="ARBA" id="ARBA00022670"/>
    </source>
</evidence>
<keyword evidence="14" id="KW-0479">Metal-binding</keyword>
<evidence type="ECO:0000256" key="11">
    <source>
        <dbReference type="ARBA" id="ARBA00022989"/>
    </source>
</evidence>
<dbReference type="GO" id="GO:0009252">
    <property type="term" value="P:peptidoglycan biosynthetic process"/>
    <property type="evidence" value="ECO:0007669"/>
    <property type="project" value="UniProtKB-UniRule"/>
</dbReference>
<comment type="cofactor">
    <cofactor evidence="14">
        <name>Zn(2+)</name>
        <dbReference type="ChEBI" id="CHEBI:29105"/>
    </cofactor>
    <text evidence="14">Binds one Zn(2+) ion per subunit.</text>
</comment>
<evidence type="ECO:0000256" key="14">
    <source>
        <dbReference type="HAMAP-Rule" id="MF_02081"/>
    </source>
</evidence>
<evidence type="ECO:0000259" key="15">
    <source>
        <dbReference type="Pfam" id="PF00905"/>
    </source>
</evidence>
<dbReference type="HAMAP" id="MF_02081">
    <property type="entry name" value="MrdA_transpept"/>
    <property type="match status" value="1"/>
</dbReference>
<feature type="active site" description="Acyl-ester intermediate" evidence="14">
    <location>
        <position position="328"/>
    </location>
</feature>
<keyword evidence="5 14" id="KW-0121">Carboxypeptidase</keyword>
<feature type="transmembrane region" description="Helical" evidence="14">
    <location>
        <begin position="21"/>
        <end position="41"/>
    </location>
</feature>
<dbReference type="NCBIfam" id="TIGR03423">
    <property type="entry name" value="pbp2_mrdA"/>
    <property type="match status" value="1"/>
</dbReference>
<comment type="catalytic activity">
    <reaction evidence="14">
        <text>Preferential cleavage: (Ac)2-L-Lys-D-Ala-|-D-Ala. Also transpeptidation of peptidyl-alanyl moieties that are N-acyl substituents of D-alanine.</text>
        <dbReference type="EC" id="3.4.16.4"/>
    </reaction>
</comment>
<dbReference type="InterPro" id="IPR005311">
    <property type="entry name" value="PBP_dimer"/>
</dbReference>
<comment type="pathway">
    <text evidence="14">Cell wall biogenesis; peptidoglycan biosynthesis.</text>
</comment>
<dbReference type="UniPathway" id="UPA00219"/>
<dbReference type="SUPFAM" id="SSF56519">
    <property type="entry name" value="Penicillin binding protein dimerisation domain"/>
    <property type="match status" value="1"/>
</dbReference>
<accession>A0A1N7J7H3</accession>
<dbReference type="Gene3D" id="3.30.1390.30">
    <property type="entry name" value="Penicillin-binding protein 2a, domain 3"/>
    <property type="match status" value="1"/>
</dbReference>
<keyword evidence="7 14" id="KW-0812">Transmembrane</keyword>
<dbReference type="InterPro" id="IPR012338">
    <property type="entry name" value="Beta-lactam/transpept-like"/>
</dbReference>
<evidence type="ECO:0000313" key="18">
    <source>
        <dbReference type="Proteomes" id="UP000185999"/>
    </source>
</evidence>
<dbReference type="RefSeq" id="WP_054342884.1">
    <property type="nucleotide sequence ID" value="NZ_FTOE01000001.1"/>
</dbReference>
<dbReference type="EMBL" id="FTOE01000001">
    <property type="protein sequence ID" value="SIS45272.1"/>
    <property type="molecule type" value="Genomic_DNA"/>
</dbReference>
<organism evidence="17 18">
    <name type="scientific">Neptunomonas antarctica</name>
    <dbReference type="NCBI Taxonomy" id="619304"/>
    <lineage>
        <taxon>Bacteria</taxon>
        <taxon>Pseudomonadati</taxon>
        <taxon>Pseudomonadota</taxon>
        <taxon>Gammaproteobacteria</taxon>
        <taxon>Oceanospirillales</taxon>
        <taxon>Oceanospirillaceae</taxon>
        <taxon>Neptunomonas</taxon>
    </lineage>
</organism>
<keyword evidence="8 14" id="KW-0378">Hydrolase</keyword>
<evidence type="ECO:0000313" key="17">
    <source>
        <dbReference type="EMBL" id="SIS45272.1"/>
    </source>
</evidence>
<dbReference type="Pfam" id="PF00905">
    <property type="entry name" value="Transpeptidase"/>
    <property type="match status" value="1"/>
</dbReference>
<keyword evidence="3 14" id="KW-1003">Cell membrane</keyword>
<dbReference type="SUPFAM" id="SSF56601">
    <property type="entry name" value="beta-lactamase/transpeptidase-like"/>
    <property type="match status" value="1"/>
</dbReference>
<evidence type="ECO:0000256" key="8">
    <source>
        <dbReference type="ARBA" id="ARBA00022801"/>
    </source>
</evidence>
<dbReference type="InterPro" id="IPR001460">
    <property type="entry name" value="PCN-bd_Tpept"/>
</dbReference>
<dbReference type="GO" id="GO:0008270">
    <property type="term" value="F:zinc ion binding"/>
    <property type="evidence" value="ECO:0007669"/>
    <property type="project" value="UniProtKB-UniRule"/>
</dbReference>
<dbReference type="GO" id="GO:0005886">
    <property type="term" value="C:plasma membrane"/>
    <property type="evidence" value="ECO:0007669"/>
    <property type="project" value="UniProtKB-SubCell"/>
</dbReference>
<dbReference type="Pfam" id="PF03717">
    <property type="entry name" value="PBP_dimer"/>
    <property type="match status" value="1"/>
</dbReference>
<evidence type="ECO:0000256" key="7">
    <source>
        <dbReference type="ARBA" id="ARBA00022692"/>
    </source>
</evidence>
<dbReference type="GO" id="GO:0008360">
    <property type="term" value="P:regulation of cell shape"/>
    <property type="evidence" value="ECO:0007669"/>
    <property type="project" value="UniProtKB-KW"/>
</dbReference>
<evidence type="ECO:0000256" key="12">
    <source>
        <dbReference type="ARBA" id="ARBA00023136"/>
    </source>
</evidence>
<evidence type="ECO:0000256" key="2">
    <source>
        <dbReference type="ARBA" id="ARBA00004236"/>
    </source>
</evidence>
<protein>
    <recommendedName>
        <fullName evidence="14">Peptidoglycan D,D-transpeptidase MrdA</fullName>
        <ecNumber evidence="14">3.4.16.4</ecNumber>
    </recommendedName>
    <alternativeName>
        <fullName evidence="14">Penicillin-binding protein 2</fullName>
        <shortName evidence="14">PBP-2</shortName>
    </alternativeName>
</protein>
<evidence type="ECO:0000256" key="5">
    <source>
        <dbReference type="ARBA" id="ARBA00022645"/>
    </source>
</evidence>
<evidence type="ECO:0000256" key="1">
    <source>
        <dbReference type="ARBA" id="ARBA00004167"/>
    </source>
</evidence>
<evidence type="ECO:0000256" key="4">
    <source>
        <dbReference type="ARBA" id="ARBA00022519"/>
    </source>
</evidence>
<dbReference type="AlphaFoldDB" id="A0A1N7J7H3"/>
<comment type="similarity">
    <text evidence="14">Belongs to the transpeptidase family. MrdA subfamily.</text>
</comment>
<dbReference type="EC" id="3.4.16.4" evidence="14"/>
<feature type="domain" description="Penicillin-binding protein transpeptidase" evidence="15">
    <location>
        <begin position="270"/>
        <end position="617"/>
    </location>
</feature>
<dbReference type="OrthoDB" id="9766847at2"/>
<name>A0A1N7J7H3_9GAMM</name>
<dbReference type="Gene3D" id="3.40.710.10">
    <property type="entry name" value="DD-peptidase/beta-lactamase superfamily"/>
    <property type="match status" value="1"/>
</dbReference>
<feature type="domain" description="Penicillin-binding protein dimerisation" evidence="16">
    <location>
        <begin position="64"/>
        <end position="236"/>
    </location>
</feature>
<dbReference type="Gene3D" id="3.90.1310.10">
    <property type="entry name" value="Penicillin-binding protein 2a (Domain 2)"/>
    <property type="match status" value="1"/>
</dbReference>
<evidence type="ECO:0000256" key="10">
    <source>
        <dbReference type="ARBA" id="ARBA00022984"/>
    </source>
</evidence>
<evidence type="ECO:0000256" key="9">
    <source>
        <dbReference type="ARBA" id="ARBA00022960"/>
    </source>
</evidence>
<dbReference type="PANTHER" id="PTHR30627">
    <property type="entry name" value="PEPTIDOGLYCAN D,D-TRANSPEPTIDASE"/>
    <property type="match status" value="1"/>
</dbReference>
<dbReference type="InterPro" id="IPR017790">
    <property type="entry name" value="Penicillin-binding_protein_2"/>
</dbReference>
<keyword evidence="11 14" id="KW-1133">Transmembrane helix</keyword>
<keyword evidence="10 14" id="KW-0573">Peptidoglycan synthesis</keyword>
<proteinExistence type="inferred from homology"/>